<dbReference type="RefSeq" id="WP_068629034.1">
    <property type="nucleotide sequence ID" value="NZ_LSZQ01000020.1"/>
</dbReference>
<dbReference type="PANTHER" id="PTHR48111">
    <property type="entry name" value="REGULATOR OF RPOS"/>
    <property type="match status" value="1"/>
</dbReference>
<feature type="modified residue" description="4-aspartylphosphate" evidence="6">
    <location>
        <position position="51"/>
    </location>
</feature>
<feature type="domain" description="Response regulatory" evidence="8">
    <location>
        <begin position="2"/>
        <end position="116"/>
    </location>
</feature>
<dbReference type="InterPro" id="IPR001789">
    <property type="entry name" value="Sig_transdc_resp-reg_receiver"/>
</dbReference>
<keyword evidence="11" id="KW-1185">Reference proteome</keyword>
<evidence type="ECO:0000256" key="5">
    <source>
        <dbReference type="ARBA" id="ARBA00023163"/>
    </source>
</evidence>
<keyword evidence="5" id="KW-0804">Transcription</keyword>
<dbReference type="PROSITE" id="PS51755">
    <property type="entry name" value="OMPR_PHOB"/>
    <property type="match status" value="1"/>
</dbReference>
<organism evidence="10 11">
    <name type="scientific">Cephaloticoccus primus</name>
    <dbReference type="NCBI Taxonomy" id="1548207"/>
    <lineage>
        <taxon>Bacteria</taxon>
        <taxon>Pseudomonadati</taxon>
        <taxon>Verrucomicrobiota</taxon>
        <taxon>Opitutia</taxon>
        <taxon>Opitutales</taxon>
        <taxon>Opitutaceae</taxon>
        <taxon>Cephaloticoccus</taxon>
    </lineage>
</organism>
<dbReference type="GO" id="GO:0005829">
    <property type="term" value="C:cytosol"/>
    <property type="evidence" value="ECO:0007669"/>
    <property type="project" value="TreeGrafter"/>
</dbReference>
<dbReference type="InterPro" id="IPR039420">
    <property type="entry name" value="WalR-like"/>
</dbReference>
<dbReference type="Pfam" id="PF00072">
    <property type="entry name" value="Response_reg"/>
    <property type="match status" value="1"/>
</dbReference>
<keyword evidence="1 6" id="KW-0597">Phosphoprotein</keyword>
<evidence type="ECO:0000313" key="10">
    <source>
        <dbReference type="EMBL" id="KXU37196.1"/>
    </source>
</evidence>
<evidence type="ECO:0000313" key="11">
    <source>
        <dbReference type="Proteomes" id="UP000070058"/>
    </source>
</evidence>
<dbReference type="CDD" id="cd17624">
    <property type="entry name" value="REC_OmpR_PmrA-like"/>
    <property type="match status" value="1"/>
</dbReference>
<keyword evidence="4 7" id="KW-0238">DNA-binding</keyword>
<accession>A0A139SRI2</accession>
<evidence type="ECO:0000259" key="8">
    <source>
        <dbReference type="PROSITE" id="PS50110"/>
    </source>
</evidence>
<dbReference type="Pfam" id="PF00486">
    <property type="entry name" value="Trans_reg_C"/>
    <property type="match status" value="1"/>
</dbReference>
<evidence type="ECO:0000256" key="4">
    <source>
        <dbReference type="ARBA" id="ARBA00023125"/>
    </source>
</evidence>
<evidence type="ECO:0000256" key="3">
    <source>
        <dbReference type="ARBA" id="ARBA00023015"/>
    </source>
</evidence>
<feature type="DNA-binding region" description="OmpR/PhoB-type" evidence="7">
    <location>
        <begin position="124"/>
        <end position="224"/>
    </location>
</feature>
<evidence type="ECO:0000256" key="1">
    <source>
        <dbReference type="ARBA" id="ARBA00022553"/>
    </source>
</evidence>
<protein>
    <submittedName>
        <fullName evidence="10">PhoB family transcriptional regulator</fullName>
    </submittedName>
</protein>
<dbReference type="PROSITE" id="PS50110">
    <property type="entry name" value="RESPONSE_REGULATORY"/>
    <property type="match status" value="1"/>
</dbReference>
<evidence type="ECO:0000259" key="9">
    <source>
        <dbReference type="PROSITE" id="PS51755"/>
    </source>
</evidence>
<dbReference type="Gene3D" id="6.10.250.690">
    <property type="match status" value="1"/>
</dbReference>
<comment type="caution">
    <text evidence="10">The sequence shown here is derived from an EMBL/GenBank/DDBJ whole genome shotgun (WGS) entry which is preliminary data.</text>
</comment>
<dbReference type="InterPro" id="IPR036388">
    <property type="entry name" value="WH-like_DNA-bd_sf"/>
</dbReference>
<dbReference type="GO" id="GO:0006355">
    <property type="term" value="P:regulation of DNA-templated transcription"/>
    <property type="evidence" value="ECO:0007669"/>
    <property type="project" value="InterPro"/>
</dbReference>
<dbReference type="EMBL" id="LSZQ01000020">
    <property type="protein sequence ID" value="KXU37196.1"/>
    <property type="molecule type" value="Genomic_DNA"/>
</dbReference>
<dbReference type="SMART" id="SM00448">
    <property type="entry name" value="REC"/>
    <property type="match status" value="1"/>
</dbReference>
<gene>
    <name evidence="10" type="ORF">AXK11_02690</name>
</gene>
<dbReference type="InterPro" id="IPR011006">
    <property type="entry name" value="CheY-like_superfamily"/>
</dbReference>
<sequence>MRLLVVEDDEVTARGLATGLTQAGFEVRTARRGDDALRSLDAQLPELVVLDWMLPGADGMEILRGLRGRGTRVPVLLLTARDALEDRVEALDAGADDYLAKPFAFAELLARVRALLRRAVPAEPWRRSLADLELNFETRLVTRGGQLLELTPREFDFLAYLIARTGEVVSRDELARQVWRENNRATPLDNVIDVHAARLRRKLDEGRAHKLLHTVRGVGFVLREESPGAKGISAR</sequence>
<name>A0A139SRI2_9BACT</name>
<dbReference type="GO" id="GO:0032993">
    <property type="term" value="C:protein-DNA complex"/>
    <property type="evidence" value="ECO:0007669"/>
    <property type="project" value="TreeGrafter"/>
</dbReference>
<reference evidence="11" key="1">
    <citation type="submission" date="2016-02" db="EMBL/GenBank/DDBJ databases">
        <authorList>
            <person name="Sanders J.G."/>
            <person name="Lin J.Y."/>
            <person name="Wertz J.T."/>
            <person name="Russell J.A."/>
            <person name="Moreau C.S."/>
            <person name="Powell S."/>
        </authorList>
    </citation>
    <scope>NUCLEOTIDE SEQUENCE [LARGE SCALE GENOMIC DNA]</scope>
    <source>
        <strain evidence="11">CAG34</strain>
    </source>
</reference>
<dbReference type="Gene3D" id="1.10.10.10">
    <property type="entry name" value="Winged helix-like DNA-binding domain superfamily/Winged helix DNA-binding domain"/>
    <property type="match status" value="1"/>
</dbReference>
<keyword evidence="3" id="KW-0805">Transcription regulation</keyword>
<dbReference type="Proteomes" id="UP000070058">
    <property type="component" value="Unassembled WGS sequence"/>
</dbReference>
<dbReference type="GO" id="GO:0000976">
    <property type="term" value="F:transcription cis-regulatory region binding"/>
    <property type="evidence" value="ECO:0007669"/>
    <property type="project" value="TreeGrafter"/>
</dbReference>
<feature type="domain" description="OmpR/PhoB-type" evidence="9">
    <location>
        <begin position="124"/>
        <end position="224"/>
    </location>
</feature>
<dbReference type="InterPro" id="IPR001867">
    <property type="entry name" value="OmpR/PhoB-type_DNA-bd"/>
</dbReference>
<evidence type="ECO:0000256" key="7">
    <source>
        <dbReference type="PROSITE-ProRule" id="PRU01091"/>
    </source>
</evidence>
<dbReference type="GO" id="GO:0000156">
    <property type="term" value="F:phosphorelay response regulator activity"/>
    <property type="evidence" value="ECO:0007669"/>
    <property type="project" value="TreeGrafter"/>
</dbReference>
<dbReference type="PANTHER" id="PTHR48111:SF22">
    <property type="entry name" value="REGULATOR OF RPOS"/>
    <property type="match status" value="1"/>
</dbReference>
<evidence type="ECO:0000256" key="2">
    <source>
        <dbReference type="ARBA" id="ARBA00023012"/>
    </source>
</evidence>
<dbReference type="SUPFAM" id="SSF52172">
    <property type="entry name" value="CheY-like"/>
    <property type="match status" value="1"/>
</dbReference>
<dbReference type="Gene3D" id="3.40.50.2300">
    <property type="match status" value="1"/>
</dbReference>
<dbReference type="AlphaFoldDB" id="A0A139SRI2"/>
<evidence type="ECO:0000256" key="6">
    <source>
        <dbReference type="PROSITE-ProRule" id="PRU00169"/>
    </source>
</evidence>
<keyword evidence="2" id="KW-0902">Two-component regulatory system</keyword>
<dbReference type="SMART" id="SM00862">
    <property type="entry name" value="Trans_reg_C"/>
    <property type="match status" value="1"/>
</dbReference>
<proteinExistence type="predicted"/>
<dbReference type="CDD" id="cd00383">
    <property type="entry name" value="trans_reg_C"/>
    <property type="match status" value="1"/>
</dbReference>
<dbReference type="STRING" id="1548207.AXK11_02690"/>